<evidence type="ECO:0000313" key="2">
    <source>
        <dbReference type="EMBL" id="KAF4964330.1"/>
    </source>
</evidence>
<dbReference type="InterPro" id="IPR014752">
    <property type="entry name" value="Arrestin-like_C"/>
</dbReference>
<dbReference type="InterPro" id="IPR027417">
    <property type="entry name" value="P-loop_NTPase"/>
</dbReference>
<sequence length="1441" mass="160551">MRNSNFTVEELDPSLYTIAWIAPLEVEAQAALHMLDHRHDGRFPMTRGDDYVFRAGDINGHNIVVATLPAGQEYGTGSAAALASQINKFFPNLWFGLLVGVAAGLPNLTRTPPIDIRLGDVIVGLPEGESADLIAYDLGKETAGGFQLLRFGLVLANTETVVRSAIGNIKMMTPNDADVFLPFYEDIKDKEHSKGTFADPGQENDVFYDVSEDGVGKAVHRDERDANRRTRVWYGPIGSGDKLTKNARKRNELRDRYGVIGLEMEAAGTMNRIPVGVIRGVCDYADEHKNKEWQPYAATMAAAYAKAVLHELGPEKVVLKQGSNITPALHDATLCDLPPNTDRFFGRDKELSEMRANLETSNQRKRVVLCGISGSGKTQLAREYIARRGDRFSAVLWIDAGSEESIEQSMSSCASRICEEIPGFRPRKQSTPPYQLVFEWLRTTFEKSWLVVVDNANDLIPSKRLLGPLREMKHGALCDTSTHQSTARALQFKEILIERLDLSASQSLILWKAYESDQDQAKEVHDAARHIAKLLDGYPLALELAGILHQRGITSLHEFSNSFAEKYPDIAQFEIDSGVWTWTRAGASESLFSMLDTLYESLEAKAPQAADQTLLGFSLHAAVCQWRLATMENRDFWIIQAAWSLARHVESRDAPNDVYRFFSMFDRCLTAIWKHVHRDDLEPLHGKFAAPYYIICSCGAGIYLSMGNSERTKSLFIAALDYARSTQTTIVSDNGLLRLLSGLARSCVKTREFEMAEEALTSATEIAKETLGYKNDQTVHLTNRLEMVKKRIDIERDNRQRAVVASTGNKLPKVENQLITNELRSAIKSALWFGQFSSPLSHIEQPCRLTPLPLEPGSPRPALSWGILLEEPVIFLAESETGQDLASTPNSVPGRVRGKVTILAHEPVKIQSVNIILNGLGRLKWDRGVSVSDAFFDESHTLELCNTETTSRHAPYGKNCTHRLDNSESPYKLIVSSQSFSADQDATAKSTTGTSNHGFKRLERDDDAGRGYVLFQPGCYDYSFEFTVNPQWPESVQTTAGIFIWYVQATMRTPGRAPFEISKNLPVVRIPPQSEAKTASPKGSFGQYSDEISLQVGLKDNVCAIGSRIPIIVTLNLLGSGLEIEYMSYSIAQTEEYWTHNRRHTLNTPVYVVEFLKKLARRTHPASSGGSIRSHRENEATSSLPEDSETSIRYNPEYLCLGFGIIYEVLAIYLCAYDIDSMPLEIAIGGYRLDPGGDGLRIQWEVLKKIPVEVADCRIVQRPGLAATNEANLNGYKDEFCGCSKAKDFFKASYRTTTPRNLTSSIGLRVETSASIMEAYGQDKEEVRQMIIKLNNQRGQPNLSFDDERQVTDLTLSTISAKQQAWIRDLYETEGLVEVEDDASESADTSEMSMAHTSLLRWKPTRQPLPSLLLIVTGKCEGLSPKQQTLPEETGVYTISI</sequence>
<protein>
    <recommendedName>
        <fullName evidence="4">AAA+ ATPase domain-containing protein</fullName>
    </recommendedName>
</protein>
<keyword evidence="3" id="KW-1185">Reference proteome</keyword>
<name>A0A8H4TUN0_9HYPO</name>
<dbReference type="Gene3D" id="3.40.50.300">
    <property type="entry name" value="P-loop containing nucleotide triphosphate hydrolases"/>
    <property type="match status" value="1"/>
</dbReference>
<evidence type="ECO:0008006" key="4">
    <source>
        <dbReference type="Google" id="ProtNLM"/>
    </source>
</evidence>
<dbReference type="Proteomes" id="UP000622797">
    <property type="component" value="Unassembled WGS sequence"/>
</dbReference>
<organism evidence="2 3">
    <name type="scientific">Fusarium sarcochroum</name>
    <dbReference type="NCBI Taxonomy" id="1208366"/>
    <lineage>
        <taxon>Eukaryota</taxon>
        <taxon>Fungi</taxon>
        <taxon>Dikarya</taxon>
        <taxon>Ascomycota</taxon>
        <taxon>Pezizomycotina</taxon>
        <taxon>Sordariomycetes</taxon>
        <taxon>Hypocreomycetidae</taxon>
        <taxon>Hypocreales</taxon>
        <taxon>Nectriaceae</taxon>
        <taxon>Fusarium</taxon>
        <taxon>Fusarium lateritium species complex</taxon>
    </lineage>
</organism>
<dbReference type="GO" id="GO:0043531">
    <property type="term" value="F:ADP binding"/>
    <property type="evidence" value="ECO:0007669"/>
    <property type="project" value="InterPro"/>
</dbReference>
<dbReference type="Gene3D" id="2.60.40.640">
    <property type="match status" value="1"/>
</dbReference>
<reference evidence="2" key="2">
    <citation type="submission" date="2020-05" db="EMBL/GenBank/DDBJ databases">
        <authorList>
            <person name="Kim H.-S."/>
            <person name="Proctor R.H."/>
            <person name="Brown D.W."/>
        </authorList>
    </citation>
    <scope>NUCLEOTIDE SEQUENCE</scope>
    <source>
        <strain evidence="2">NRRL 20472</strain>
    </source>
</reference>
<dbReference type="SUPFAM" id="SSF53167">
    <property type="entry name" value="Purine and uridine phosphorylases"/>
    <property type="match status" value="1"/>
</dbReference>
<dbReference type="InterPro" id="IPR035994">
    <property type="entry name" value="Nucleoside_phosphorylase_sf"/>
</dbReference>
<proteinExistence type="predicted"/>
<dbReference type="OrthoDB" id="1658288at2759"/>
<evidence type="ECO:0000313" key="3">
    <source>
        <dbReference type="Proteomes" id="UP000622797"/>
    </source>
</evidence>
<dbReference type="Gene3D" id="3.40.50.1580">
    <property type="entry name" value="Nucleoside phosphorylase domain"/>
    <property type="match status" value="1"/>
</dbReference>
<dbReference type="EMBL" id="JABEXW010000417">
    <property type="protein sequence ID" value="KAF4964330.1"/>
    <property type="molecule type" value="Genomic_DNA"/>
</dbReference>
<reference evidence="2" key="1">
    <citation type="journal article" date="2020" name="BMC Genomics">
        <title>Correction to: Identification and distribution of gene clusters required for synthesis of sphingolipid metabolism inhibitors in diverse species of the filamentous fungus Fusarium.</title>
        <authorList>
            <person name="Kim H.S."/>
            <person name="Lohmar J.M."/>
            <person name="Busman M."/>
            <person name="Brown D.W."/>
            <person name="Naumann T.A."/>
            <person name="Divon H.H."/>
            <person name="Lysoe E."/>
            <person name="Uhlig S."/>
            <person name="Proctor R.H."/>
        </authorList>
    </citation>
    <scope>NUCLEOTIDE SEQUENCE</scope>
    <source>
        <strain evidence="2">NRRL 20472</strain>
    </source>
</reference>
<evidence type="ECO:0000256" key="1">
    <source>
        <dbReference type="SAM" id="MobiDB-lite"/>
    </source>
</evidence>
<dbReference type="PANTHER" id="PTHR46082:SF11">
    <property type="entry name" value="AAA+ ATPASE DOMAIN-CONTAINING PROTEIN-RELATED"/>
    <property type="match status" value="1"/>
</dbReference>
<accession>A0A8H4TUN0</accession>
<feature type="region of interest" description="Disordered" evidence="1">
    <location>
        <begin position="1164"/>
        <end position="1188"/>
    </location>
</feature>
<comment type="caution">
    <text evidence="2">The sequence shown here is derived from an EMBL/GenBank/DDBJ whole genome shotgun (WGS) entry which is preliminary data.</text>
</comment>
<dbReference type="SUPFAM" id="SSF52540">
    <property type="entry name" value="P-loop containing nucleoside triphosphate hydrolases"/>
    <property type="match status" value="1"/>
</dbReference>
<dbReference type="InterPro" id="IPR053137">
    <property type="entry name" value="NLR-like"/>
</dbReference>
<dbReference type="GO" id="GO:0009116">
    <property type="term" value="P:nucleoside metabolic process"/>
    <property type="evidence" value="ECO:0007669"/>
    <property type="project" value="InterPro"/>
</dbReference>
<gene>
    <name evidence="2" type="ORF">FSARC_7736</name>
</gene>
<dbReference type="PANTHER" id="PTHR46082">
    <property type="entry name" value="ATP/GTP-BINDING PROTEIN-RELATED"/>
    <property type="match status" value="1"/>
</dbReference>
<dbReference type="GO" id="GO:0003824">
    <property type="term" value="F:catalytic activity"/>
    <property type="evidence" value="ECO:0007669"/>
    <property type="project" value="InterPro"/>
</dbReference>